<dbReference type="InterPro" id="IPR050809">
    <property type="entry name" value="UgpAE/MalFG_permease"/>
</dbReference>
<feature type="transmembrane region" description="Helical" evidence="7">
    <location>
        <begin position="140"/>
        <end position="167"/>
    </location>
</feature>
<keyword evidence="3" id="KW-1003">Cell membrane</keyword>
<feature type="transmembrane region" description="Helical" evidence="7">
    <location>
        <begin position="179"/>
        <end position="203"/>
    </location>
</feature>
<organism evidence="9 10">
    <name type="scientific">Ruthenibacterium lactatiformans</name>
    <dbReference type="NCBI Taxonomy" id="1550024"/>
    <lineage>
        <taxon>Bacteria</taxon>
        <taxon>Bacillati</taxon>
        <taxon>Bacillota</taxon>
        <taxon>Clostridia</taxon>
        <taxon>Eubacteriales</taxon>
        <taxon>Oscillospiraceae</taxon>
        <taxon>Ruthenibacterium</taxon>
    </lineage>
</organism>
<evidence type="ECO:0000256" key="4">
    <source>
        <dbReference type="ARBA" id="ARBA00022692"/>
    </source>
</evidence>
<dbReference type="GO" id="GO:0005886">
    <property type="term" value="C:plasma membrane"/>
    <property type="evidence" value="ECO:0007669"/>
    <property type="project" value="UniProtKB-SubCell"/>
</dbReference>
<dbReference type="InterPro" id="IPR035906">
    <property type="entry name" value="MetI-like_sf"/>
</dbReference>
<sequence>MATKAVAAKRRKTAPASQNVFWANVKRDYRKHKWVYWMAVPVILYYLVFLYAPMAGQIIAFQDYRPAKGILESDWVGLENFIDFFQSPFAFRTIRNTIMISFLEILVGFPAPIILALMFNEIRCKKFKSITQTISYLPHFISLVVACGIVVDFVSSQGVITHFLTYFGMEPQNLLSNKVYYIVVYVLSGIWKNIGWGSIIYLATLSGVDQSLYEAAAIDGAGRFQQIRHITLPALVPIISIQLIMRMGQIMSMGAEKTILLYSPVVYDTADTIASYVFRAGIQEQSYSLATAVGMFNAVINLVLVYFANWFSRKYVKESLW</sequence>
<dbReference type="SUPFAM" id="SSF161098">
    <property type="entry name" value="MetI-like"/>
    <property type="match status" value="1"/>
</dbReference>
<comment type="subcellular location">
    <subcellularLocation>
        <location evidence="1 7">Cell membrane</location>
        <topology evidence="1 7">Multi-pass membrane protein</topology>
    </subcellularLocation>
</comment>
<dbReference type="EMBL" id="WMZU01000037">
    <property type="protein sequence ID" value="MTS28802.1"/>
    <property type="molecule type" value="Genomic_DNA"/>
</dbReference>
<feature type="transmembrane region" description="Helical" evidence="7">
    <location>
        <begin position="98"/>
        <end position="119"/>
    </location>
</feature>
<protein>
    <submittedName>
        <fullName evidence="9">ABC transporter permease subunit</fullName>
    </submittedName>
</protein>
<dbReference type="InterPro" id="IPR000515">
    <property type="entry name" value="MetI-like"/>
</dbReference>
<evidence type="ECO:0000256" key="5">
    <source>
        <dbReference type="ARBA" id="ARBA00022989"/>
    </source>
</evidence>
<dbReference type="CDD" id="cd06261">
    <property type="entry name" value="TM_PBP2"/>
    <property type="match status" value="1"/>
</dbReference>
<name>A0A6L6LVD0_9FIRM</name>
<accession>A0A6L6LVD0</accession>
<keyword evidence="2 7" id="KW-0813">Transport</keyword>
<evidence type="ECO:0000256" key="7">
    <source>
        <dbReference type="RuleBase" id="RU363032"/>
    </source>
</evidence>
<feature type="transmembrane region" description="Helical" evidence="7">
    <location>
        <begin position="34"/>
        <end position="54"/>
    </location>
</feature>
<evidence type="ECO:0000259" key="8">
    <source>
        <dbReference type="PROSITE" id="PS50928"/>
    </source>
</evidence>
<evidence type="ECO:0000313" key="10">
    <source>
        <dbReference type="Proteomes" id="UP000472755"/>
    </source>
</evidence>
<evidence type="ECO:0000256" key="6">
    <source>
        <dbReference type="ARBA" id="ARBA00023136"/>
    </source>
</evidence>
<evidence type="ECO:0000313" key="9">
    <source>
        <dbReference type="EMBL" id="MTS28802.1"/>
    </source>
</evidence>
<dbReference type="Pfam" id="PF00528">
    <property type="entry name" value="BPD_transp_1"/>
    <property type="match status" value="1"/>
</dbReference>
<evidence type="ECO:0000256" key="2">
    <source>
        <dbReference type="ARBA" id="ARBA00022448"/>
    </source>
</evidence>
<dbReference type="PANTHER" id="PTHR43227:SF11">
    <property type="entry name" value="BLL4140 PROTEIN"/>
    <property type="match status" value="1"/>
</dbReference>
<proteinExistence type="inferred from homology"/>
<feature type="domain" description="ABC transmembrane type-1" evidence="8">
    <location>
        <begin position="94"/>
        <end position="308"/>
    </location>
</feature>
<keyword evidence="4 7" id="KW-0812">Transmembrane</keyword>
<dbReference type="Proteomes" id="UP000472755">
    <property type="component" value="Unassembled WGS sequence"/>
</dbReference>
<dbReference type="Gene3D" id="1.10.3720.10">
    <property type="entry name" value="MetI-like"/>
    <property type="match status" value="1"/>
</dbReference>
<evidence type="ECO:0000256" key="3">
    <source>
        <dbReference type="ARBA" id="ARBA00022475"/>
    </source>
</evidence>
<reference evidence="9 10" key="1">
    <citation type="journal article" date="2019" name="Nat. Med.">
        <title>A library of human gut bacterial isolates paired with longitudinal multiomics data enables mechanistic microbiome research.</title>
        <authorList>
            <person name="Poyet M."/>
            <person name="Groussin M."/>
            <person name="Gibbons S.M."/>
            <person name="Avila-Pacheco J."/>
            <person name="Jiang X."/>
            <person name="Kearney S.M."/>
            <person name="Perrotta A.R."/>
            <person name="Berdy B."/>
            <person name="Zhao S."/>
            <person name="Lieberman T.D."/>
            <person name="Swanson P.K."/>
            <person name="Smith M."/>
            <person name="Roesemann S."/>
            <person name="Alexander J.E."/>
            <person name="Rich S.A."/>
            <person name="Livny J."/>
            <person name="Vlamakis H."/>
            <person name="Clish C."/>
            <person name="Bullock K."/>
            <person name="Deik A."/>
            <person name="Scott J."/>
            <person name="Pierce K.A."/>
            <person name="Xavier R.J."/>
            <person name="Alm E.J."/>
        </authorList>
    </citation>
    <scope>NUCLEOTIDE SEQUENCE [LARGE SCALE GENOMIC DNA]</scope>
    <source>
        <strain evidence="9 10">BIOML-A4</strain>
    </source>
</reference>
<gene>
    <name evidence="9" type="ORF">GMD59_16145</name>
</gene>
<keyword evidence="6 7" id="KW-0472">Membrane</keyword>
<keyword evidence="5 7" id="KW-1133">Transmembrane helix</keyword>
<evidence type="ECO:0000256" key="1">
    <source>
        <dbReference type="ARBA" id="ARBA00004651"/>
    </source>
</evidence>
<dbReference type="AlphaFoldDB" id="A0A6L6LVD0"/>
<dbReference type="PANTHER" id="PTHR43227">
    <property type="entry name" value="BLL4140 PROTEIN"/>
    <property type="match status" value="1"/>
</dbReference>
<dbReference type="GO" id="GO:0055085">
    <property type="term" value="P:transmembrane transport"/>
    <property type="evidence" value="ECO:0007669"/>
    <property type="project" value="InterPro"/>
</dbReference>
<comment type="caution">
    <text evidence="9">The sequence shown here is derived from an EMBL/GenBank/DDBJ whole genome shotgun (WGS) entry which is preliminary data.</text>
</comment>
<dbReference type="PROSITE" id="PS50928">
    <property type="entry name" value="ABC_TM1"/>
    <property type="match status" value="1"/>
</dbReference>
<comment type="similarity">
    <text evidence="7">Belongs to the binding-protein-dependent transport system permease family.</text>
</comment>
<feature type="transmembrane region" description="Helical" evidence="7">
    <location>
        <begin position="289"/>
        <end position="311"/>
    </location>
</feature>